<accession>A0A221SVL5</accession>
<organism evidence="1 2">
    <name type="scientific">Deinococcus ficus</name>
    <dbReference type="NCBI Taxonomy" id="317577"/>
    <lineage>
        <taxon>Bacteria</taxon>
        <taxon>Thermotogati</taxon>
        <taxon>Deinococcota</taxon>
        <taxon>Deinococci</taxon>
        <taxon>Deinococcales</taxon>
        <taxon>Deinococcaceae</taxon>
        <taxon>Deinococcus</taxon>
    </lineage>
</organism>
<evidence type="ECO:0000313" key="2">
    <source>
        <dbReference type="Proteomes" id="UP000259030"/>
    </source>
</evidence>
<reference evidence="1 2" key="1">
    <citation type="submission" date="2017-05" db="EMBL/GenBank/DDBJ databases">
        <title>The complete genome sequence of Deinococcus ficus isolated from the rhizosphere of the Ficus religiosa L. in Taiwan.</title>
        <authorList>
            <person name="Wu K.-M."/>
            <person name="Liao T.-L."/>
            <person name="Liu Y.-M."/>
            <person name="Young C.-C."/>
            <person name="Tsai S.-F."/>
        </authorList>
    </citation>
    <scope>NUCLEOTIDE SEQUENCE [LARGE SCALE GENOMIC DNA]</scope>
    <source>
        <strain evidence="1 2">CC-FR2-10</strain>
    </source>
</reference>
<evidence type="ECO:0000313" key="1">
    <source>
        <dbReference type="EMBL" id="ASN80694.1"/>
    </source>
</evidence>
<dbReference type="EMBL" id="CP021081">
    <property type="protein sequence ID" value="ASN80694.1"/>
    <property type="molecule type" value="Genomic_DNA"/>
</dbReference>
<sequence>MRRALPLLVLLLAGVGLVGCGDTSLPGPAAGDVLSAPTQLNFGGRVVQVQAQPVLAASRLQVTVSLRTRAAGLPKLTPAEVYVVSDGAVWQAPLRPRPSPNCGGLCRSAVAGAAAPGVRVGERVTVVVRVLDGRGRAYLLRGPAVAVTAPPAAWARP</sequence>
<dbReference type="AlphaFoldDB" id="A0A221SVL5"/>
<dbReference type="PROSITE" id="PS51257">
    <property type="entry name" value="PROKAR_LIPOPROTEIN"/>
    <property type="match status" value="1"/>
</dbReference>
<keyword evidence="2" id="KW-1185">Reference proteome</keyword>
<gene>
    <name evidence="1" type="ORF">DFI_06470</name>
</gene>
<dbReference type="OrthoDB" id="73502at2"/>
<name>A0A221SVL5_9DEIO</name>
<protein>
    <submittedName>
        <fullName evidence="1">Uncharacterized protein</fullName>
    </submittedName>
</protein>
<proteinExistence type="predicted"/>
<dbReference type="Proteomes" id="UP000259030">
    <property type="component" value="Chromosome"/>
</dbReference>
<dbReference type="STRING" id="317577.GCA_000419625_02621"/>
<dbReference type="RefSeq" id="WP_022802135.1">
    <property type="nucleotide sequence ID" value="NZ_ATTJ01000001.1"/>
</dbReference>
<dbReference type="KEGG" id="dfc:DFI_06470"/>